<keyword evidence="2" id="KW-1185">Reference proteome</keyword>
<reference evidence="1 2" key="1">
    <citation type="submission" date="2019-01" db="EMBL/GenBank/DDBJ databases">
        <authorList>
            <person name="Brito A."/>
        </authorList>
    </citation>
    <scope>NUCLEOTIDE SEQUENCE [LARGE SCALE GENOMIC DNA]</scope>
    <source>
        <strain evidence="1">1</strain>
    </source>
</reference>
<accession>A0A563VP43</accession>
<dbReference type="Gene3D" id="3.20.20.80">
    <property type="entry name" value="Glycosidases"/>
    <property type="match status" value="1"/>
</dbReference>
<dbReference type="InterPro" id="IPR017853">
    <property type="entry name" value="GH"/>
</dbReference>
<dbReference type="EMBL" id="CAACVJ010000101">
    <property type="protein sequence ID" value="VEP13242.1"/>
    <property type="molecule type" value="Genomic_DNA"/>
</dbReference>
<dbReference type="OrthoDB" id="3817502at2"/>
<proteinExistence type="predicted"/>
<protein>
    <submittedName>
        <fullName evidence="1">Uncharacterized protein</fullName>
    </submittedName>
</protein>
<dbReference type="SUPFAM" id="SSF51445">
    <property type="entry name" value="(Trans)glycosidases"/>
    <property type="match status" value="1"/>
</dbReference>
<dbReference type="RefSeq" id="WP_144864438.1">
    <property type="nucleotide sequence ID" value="NZ_LR213780.1"/>
</dbReference>
<evidence type="ECO:0000313" key="1">
    <source>
        <dbReference type="EMBL" id="VEP13242.1"/>
    </source>
</evidence>
<name>A0A563VP43_9CYAN</name>
<dbReference type="Proteomes" id="UP000320055">
    <property type="component" value="Unassembled WGS sequence"/>
</dbReference>
<gene>
    <name evidence="1" type="ORF">H1P_190041</name>
</gene>
<organism evidence="1 2">
    <name type="scientific">Hyella patelloides LEGE 07179</name>
    <dbReference type="NCBI Taxonomy" id="945734"/>
    <lineage>
        <taxon>Bacteria</taxon>
        <taxon>Bacillati</taxon>
        <taxon>Cyanobacteriota</taxon>
        <taxon>Cyanophyceae</taxon>
        <taxon>Pleurocapsales</taxon>
        <taxon>Hyellaceae</taxon>
        <taxon>Hyella</taxon>
    </lineage>
</organism>
<evidence type="ECO:0000313" key="2">
    <source>
        <dbReference type="Proteomes" id="UP000320055"/>
    </source>
</evidence>
<dbReference type="AlphaFoldDB" id="A0A563VP43"/>
<sequence length="399" mass="44972">MAKKAAKLVQNIKKFAYVIVLCLSAIAVVVFVGMSSHTASFTQASNFQSSREKPANPAMKEFPIGWIDRIEKPETPGKVANEGINLLIPYTHSYQQETIETYLDNAQKNGIKVFLEPYREPVETGDAAAVTEFVRTYKQHPAVAGWYAYDEPILATRVPVPPEILEITYQAIKAEDPKRPVAVVFPGSQIDKVPQYRNAMDICMIDRYPFFYPKPEFSNLSDFGQWMEEAASFSGDQPFWPVLQGFGEQENGKPKFKRRLPTAAEERYMIYTAVLAGADGLIFYGHHWTQQSWVDSILTPLISEFREYLPIVEANLIAGNSQVNQDDVQTLLYQNPSNQQYLLIAVHHGRGKVRATIGFESLEASNQAKVLAENRDVELIEGGIEDTFDSYAVHIYEIS</sequence>